<dbReference type="PROSITE" id="PS50026">
    <property type="entry name" value="EGF_3"/>
    <property type="match status" value="1"/>
</dbReference>
<dbReference type="InterPro" id="IPR006149">
    <property type="entry name" value="EB_dom"/>
</dbReference>
<dbReference type="WBParaSite" id="ACRNAN_scaffold8381.g8726.t1">
    <property type="protein sequence ID" value="ACRNAN_scaffold8381.g8726.t1"/>
    <property type="gene ID" value="ACRNAN_scaffold8381.g8726"/>
</dbReference>
<dbReference type="Proteomes" id="UP000887540">
    <property type="component" value="Unplaced"/>
</dbReference>
<evidence type="ECO:0000259" key="2">
    <source>
        <dbReference type="PROSITE" id="PS50026"/>
    </source>
</evidence>
<dbReference type="Pfam" id="PF01683">
    <property type="entry name" value="EB"/>
    <property type="match status" value="7"/>
</dbReference>
<dbReference type="SMART" id="SM00181">
    <property type="entry name" value="EGF"/>
    <property type="match status" value="11"/>
</dbReference>
<dbReference type="SMART" id="SM00289">
    <property type="entry name" value="WR1"/>
    <property type="match status" value="13"/>
</dbReference>
<name>A0A914EIK4_9BILA</name>
<dbReference type="InterPro" id="IPR000742">
    <property type="entry name" value="EGF"/>
</dbReference>
<dbReference type="PROSITE" id="PS01186">
    <property type="entry name" value="EGF_2"/>
    <property type="match status" value="1"/>
</dbReference>
<keyword evidence="1" id="KW-0245">EGF-like domain</keyword>
<keyword evidence="3" id="KW-1185">Reference proteome</keyword>
<evidence type="ECO:0000313" key="4">
    <source>
        <dbReference type="WBParaSite" id="ACRNAN_scaffold8381.g8726.t1"/>
    </source>
</evidence>
<dbReference type="InterPro" id="IPR052740">
    <property type="entry name" value="CE4"/>
</dbReference>
<proteinExistence type="predicted"/>
<organism evidence="3 4">
    <name type="scientific">Acrobeloides nanus</name>
    <dbReference type="NCBI Taxonomy" id="290746"/>
    <lineage>
        <taxon>Eukaryota</taxon>
        <taxon>Metazoa</taxon>
        <taxon>Ecdysozoa</taxon>
        <taxon>Nematoda</taxon>
        <taxon>Chromadorea</taxon>
        <taxon>Rhabditida</taxon>
        <taxon>Tylenchina</taxon>
        <taxon>Cephalobomorpha</taxon>
        <taxon>Cephaloboidea</taxon>
        <taxon>Cephalobidae</taxon>
        <taxon>Acrobeloides</taxon>
    </lineage>
</organism>
<evidence type="ECO:0000256" key="1">
    <source>
        <dbReference type="PROSITE-ProRule" id="PRU00076"/>
    </source>
</evidence>
<feature type="domain" description="EGF-like" evidence="2">
    <location>
        <begin position="16"/>
        <end position="53"/>
    </location>
</feature>
<dbReference type="InterPro" id="IPR006150">
    <property type="entry name" value="Cys_repeat_1"/>
</dbReference>
<accession>A0A914EIK4</accession>
<dbReference type="PANTHER" id="PTHR45985">
    <property type="match status" value="1"/>
</dbReference>
<evidence type="ECO:0000313" key="3">
    <source>
        <dbReference type="Proteomes" id="UP000887540"/>
    </source>
</evidence>
<reference evidence="4" key="1">
    <citation type="submission" date="2022-11" db="UniProtKB">
        <authorList>
            <consortium name="WormBaseParasite"/>
        </authorList>
    </citation>
    <scope>IDENTIFICATION</scope>
</reference>
<dbReference type="AlphaFoldDB" id="A0A914EIK4"/>
<sequence length="1045" mass="113015">MISDKQCVPAFEKAGIGKSCARGEACIGGAKCHPISQTCVCPAGFTKSGESCIRITVSETTAATTLLPTPPAYEKLETTTTDFVTGKASTVTSSMHSGRCLKDSDCFGGARCRVGYCLCPPNMLMRNGTCQSPFAPTKGQVGLLGNHCDSNDDCIILHSECVSGECQCSEGYRIFGSTQCIPKVPLPSPSRPKVVIVEVAPGEKCNVSRVCSHGSFCHKNVCICPKGTKLANGQCVPTPIVPPLASCENGETCSGNSQCVNGLCFCPPNHTLYKGYCYSPDQVKIWKKEEEEWQKRIEMLGNISTIVGNGPFPLPNLSTTATPDFQSIFTTNRPWPAKETLTPEKTSSNTLFPKENPRKITSITSTTTLSPLSTTEEIETVEEEVTESRPTELSNILTGIGKLLPVLITNSKFPDENIQRTMPIIPDTILKIAKPGMFCDDEMVFCSNGSLCVQNQCDCAQNLVFQNGFCYRSDFFAKSCASSNQCASGAQCINGVCECGVGMVASRFGFCIHVTKVLPGMTCSDGELCDGGSHCLDELCTCPIDRPNIIDGLCVPISSMTTNQNHKRKKRYYDSPSMAEDEQQRKMEDLPKYLLDKNIIEEPPIEGVAASPEDKEFVEKINSILTEMGNMNPLPSILGDSCQDSRQCQDGAECLNGICQCRGEYFQAGSFCILRTKISNNIVNPNQACQPGDFCDGGSKCNNEICTCPGRQIARGKTCSNILKMLEEECTNDQMCADGLFCRHNRCTNSSMIHIEKKQIRRAPGLSCRNSPTTCTGGSFCYNGFCVCPTGLVESNGQCVVPTLYAQPGQSCNRDPGTVEVIQCTGNSICANGFCICPGGEFIQNYMCVTADSIADPGDPCIVNTTTCTGNALCINGFCVCPSRQMVLNGQCASMTVIAVYPNQACGSQSVCIGNSVCQSGYCQCAPGSVYSQAINRCQYASSNQEINVCHTMGVQILASRAPTQGPYAWVAQLVCKTCALVQMGIQPRGLNVFLLIMVVGHHVRIMQIAMAEQLVFKIRVPARMAINIKTITACRYIRQRHRLD</sequence>
<dbReference type="PANTHER" id="PTHR45985:SF3">
    <property type="entry name" value="CHITIN DEACETYLASE-LIKE 4"/>
    <property type="match status" value="1"/>
</dbReference>
<comment type="caution">
    <text evidence="1">Lacks conserved residue(s) required for the propagation of feature annotation.</text>
</comment>
<protein>
    <submittedName>
        <fullName evidence="4">EGF-like domain-containing protein</fullName>
    </submittedName>
</protein>